<name>E0SLC7_DICD3</name>
<gene>
    <name evidence="1" type="ordered locus">Dda3937_00482</name>
</gene>
<dbReference type="HOGENOM" id="CLU_2600434_0_0_6"/>
<dbReference type="KEGG" id="ddd:Dda3937_00482"/>
<dbReference type="EMBL" id="CP002038">
    <property type="protein sequence ID" value="ADM99339.1"/>
    <property type="molecule type" value="Genomic_DNA"/>
</dbReference>
<evidence type="ECO:0000313" key="1">
    <source>
        <dbReference type="EMBL" id="ADM99339.1"/>
    </source>
</evidence>
<organism evidence="1 2">
    <name type="scientific">Dickeya dadantii (strain 3937)</name>
    <name type="common">Erwinia chrysanthemi (strain 3937)</name>
    <dbReference type="NCBI Taxonomy" id="198628"/>
    <lineage>
        <taxon>Bacteria</taxon>
        <taxon>Pseudomonadati</taxon>
        <taxon>Pseudomonadota</taxon>
        <taxon>Gammaproteobacteria</taxon>
        <taxon>Enterobacterales</taxon>
        <taxon>Pectobacteriaceae</taxon>
        <taxon>Dickeya</taxon>
    </lineage>
</organism>
<sequence length="79" mass="9499">MTALYHRDEKNIFSSSSVLSGNRQMYFIDNNGKCHKPFDESRDNTWCRVINARDYNDFFWSLIGALWRDLFWVCTFFSI</sequence>
<accession>E0SLC7</accession>
<keyword evidence="2" id="KW-1185">Reference proteome</keyword>
<proteinExistence type="predicted"/>
<reference evidence="1 2" key="1">
    <citation type="journal article" date="2011" name="J. Bacteriol.">
        <title>Genome sequence of the plant-pathogenic bacterium Dickeya dadantii 3937.</title>
        <authorList>
            <person name="Glasner J.D."/>
            <person name="Yang C.H."/>
            <person name="Reverchon S."/>
            <person name="Hugouvieux-Cotte-Pattat N."/>
            <person name="Condemine G."/>
            <person name="Bohin J.P."/>
            <person name="Van Gijsegem F."/>
            <person name="Yang S."/>
            <person name="Franza T."/>
            <person name="Expert D."/>
            <person name="Plunkett G. III"/>
            <person name="San Francisco M.J."/>
            <person name="Charkowski A.O."/>
            <person name="Py B."/>
            <person name="Bell K."/>
            <person name="Rauscher L."/>
            <person name="Rodriguez-Palenzuela P."/>
            <person name="Toussaint A."/>
            <person name="Holeva M.C."/>
            <person name="He S.Y."/>
            <person name="Douet V."/>
            <person name="Boccara M."/>
            <person name="Blanco C."/>
            <person name="Toth I."/>
            <person name="Anderson B.D."/>
            <person name="Biehl B.S."/>
            <person name="Mau B."/>
            <person name="Flynn S.M."/>
            <person name="Barras F."/>
            <person name="Lindeberg M."/>
            <person name="Birch P.R."/>
            <person name="Tsuyumu S."/>
            <person name="Shi X."/>
            <person name="Hibbing M."/>
            <person name="Yap M.N."/>
            <person name="Carpentier M."/>
            <person name="Dassa E."/>
            <person name="Umehara M."/>
            <person name="Kim J.F."/>
            <person name="Rusch M."/>
            <person name="Soni P."/>
            <person name="Mayhew G.F."/>
            <person name="Fouts D.E."/>
            <person name="Gill S.R."/>
            <person name="Blattner F.R."/>
            <person name="Keen N.T."/>
            <person name="Perna N.T."/>
        </authorList>
    </citation>
    <scope>NUCLEOTIDE SEQUENCE [LARGE SCALE GENOMIC DNA]</scope>
    <source>
        <strain evidence="1 2">3937</strain>
    </source>
</reference>
<evidence type="ECO:0000313" key="2">
    <source>
        <dbReference type="Proteomes" id="UP000006859"/>
    </source>
</evidence>
<dbReference type="Proteomes" id="UP000006859">
    <property type="component" value="Chromosome"/>
</dbReference>
<dbReference type="AlphaFoldDB" id="E0SLC7"/>
<protein>
    <submittedName>
        <fullName evidence="1">Uncharacterized protein</fullName>
    </submittedName>
</protein>